<organism evidence="1 2">
    <name type="scientific">Dactylosporangium maewongense</name>
    <dbReference type="NCBI Taxonomy" id="634393"/>
    <lineage>
        <taxon>Bacteria</taxon>
        <taxon>Bacillati</taxon>
        <taxon>Actinomycetota</taxon>
        <taxon>Actinomycetes</taxon>
        <taxon>Micromonosporales</taxon>
        <taxon>Micromonosporaceae</taxon>
        <taxon>Dactylosporangium</taxon>
    </lineage>
</organism>
<reference evidence="2" key="1">
    <citation type="journal article" date="2019" name="Int. J. Syst. Evol. Microbiol.">
        <title>The Global Catalogue of Microorganisms (GCM) 10K type strain sequencing project: providing services to taxonomists for standard genome sequencing and annotation.</title>
        <authorList>
            <consortium name="The Broad Institute Genomics Platform"/>
            <consortium name="The Broad Institute Genome Sequencing Center for Infectious Disease"/>
            <person name="Wu L."/>
            <person name="Ma J."/>
        </authorList>
    </citation>
    <scope>NUCLEOTIDE SEQUENCE [LARGE SCALE GENOMIC DNA]</scope>
    <source>
        <strain evidence="2">JCM 15933</strain>
    </source>
</reference>
<gene>
    <name evidence="1" type="ORF">GCM10009827_073780</name>
</gene>
<protein>
    <submittedName>
        <fullName evidence="1">Uncharacterized protein</fullName>
    </submittedName>
</protein>
<evidence type="ECO:0000313" key="1">
    <source>
        <dbReference type="EMBL" id="GAA1543357.1"/>
    </source>
</evidence>
<dbReference type="Proteomes" id="UP001501470">
    <property type="component" value="Unassembled WGS sequence"/>
</dbReference>
<proteinExistence type="predicted"/>
<name>A0ABP4MFI4_9ACTN</name>
<comment type="caution">
    <text evidence="1">The sequence shown here is derived from an EMBL/GenBank/DDBJ whole genome shotgun (WGS) entry which is preliminary data.</text>
</comment>
<dbReference type="RefSeq" id="WP_344507474.1">
    <property type="nucleotide sequence ID" value="NZ_BAAAQD010000017.1"/>
</dbReference>
<dbReference type="EMBL" id="BAAAQD010000017">
    <property type="protein sequence ID" value="GAA1543357.1"/>
    <property type="molecule type" value="Genomic_DNA"/>
</dbReference>
<evidence type="ECO:0000313" key="2">
    <source>
        <dbReference type="Proteomes" id="UP001501470"/>
    </source>
</evidence>
<keyword evidence="2" id="KW-1185">Reference proteome</keyword>
<sequence>MYLLCSLTWNDLLPELTGTDPRRRREAAWHLVRGAGPENVIDEVVRGLLADADPVLRRTGIAVVDRLGLTHLHPDVRWRMTATVGSATTPEHASMRSSVLLGRTWTPRWRRGASNGSQKQLQFPARTTDAAHVTALQHQPLTTEAAPLAQCPPGNLLTVGGQVSLRHIRPRVSAASSTHHRCPG</sequence>
<accession>A0ABP4MFI4</accession>